<gene>
    <name evidence="1" type="ORF">L3Q82_012268</name>
</gene>
<reference evidence="1" key="1">
    <citation type="submission" date="2022-04" db="EMBL/GenBank/DDBJ databases">
        <title>Jade perch genome.</title>
        <authorList>
            <person name="Chao B."/>
        </authorList>
    </citation>
    <scope>NUCLEOTIDE SEQUENCE</scope>
    <source>
        <strain evidence="1">CB-2022</strain>
    </source>
</reference>
<accession>A0ACB8W3H2</accession>
<dbReference type="EMBL" id="CM041545">
    <property type="protein sequence ID" value="KAI3362562.1"/>
    <property type="molecule type" value="Genomic_DNA"/>
</dbReference>
<proteinExistence type="predicted"/>
<organism evidence="1 2">
    <name type="scientific">Scortum barcoo</name>
    <name type="common">barcoo grunter</name>
    <dbReference type="NCBI Taxonomy" id="214431"/>
    <lineage>
        <taxon>Eukaryota</taxon>
        <taxon>Metazoa</taxon>
        <taxon>Chordata</taxon>
        <taxon>Craniata</taxon>
        <taxon>Vertebrata</taxon>
        <taxon>Euteleostomi</taxon>
        <taxon>Actinopterygii</taxon>
        <taxon>Neopterygii</taxon>
        <taxon>Teleostei</taxon>
        <taxon>Neoteleostei</taxon>
        <taxon>Acanthomorphata</taxon>
        <taxon>Eupercaria</taxon>
        <taxon>Centrarchiformes</taxon>
        <taxon>Terapontoidei</taxon>
        <taxon>Terapontidae</taxon>
        <taxon>Scortum</taxon>
    </lineage>
</organism>
<evidence type="ECO:0000313" key="1">
    <source>
        <dbReference type="EMBL" id="KAI3362562.1"/>
    </source>
</evidence>
<sequence length="368" mass="41369">MWWSAAQVPPRGTVLSPFLFTLYTLDFTYSTDSCHLQKFSDDTAIVGCVSEGNDCAYRKVIMDFVKTFHGCKRIRSEKVPPRLELGSLDSESRVLTITPWNPESISRKDKLANPKQVKTFEFDEDLIQNKGIFPNDLDTEIKRALGTFYCQEHSTGARGLGARRFHRDLNSDHWIQRVQSADHYTMEPGEHKQEGQTGCKRIRSEKVPPRLRTRITGFRVQSADHYTMEPGEHKQKGQTGLLNSMSANTFGHGPVVYTREQLLALASQPGSANPQGETGDPHARLRRRKRGCRAGVKCHANRDDGTNLPSISYHGKCEVSAEQDGRASGADEAAAPWTHPCEGEYLRLVYTPVVKRQPPNKRTCEALI</sequence>
<comment type="caution">
    <text evidence="1">The sequence shown here is derived from an EMBL/GenBank/DDBJ whole genome shotgun (WGS) entry which is preliminary data.</text>
</comment>
<dbReference type="Proteomes" id="UP000831701">
    <property type="component" value="Chromosome 15"/>
</dbReference>
<protein>
    <submittedName>
        <fullName evidence="1">Uncharacterized protein</fullName>
    </submittedName>
</protein>
<name>A0ACB8W3H2_9TELE</name>
<evidence type="ECO:0000313" key="2">
    <source>
        <dbReference type="Proteomes" id="UP000831701"/>
    </source>
</evidence>
<keyword evidence="2" id="KW-1185">Reference proteome</keyword>